<dbReference type="EMBL" id="VOEI01000007">
    <property type="protein sequence ID" value="TWR24275.1"/>
    <property type="molecule type" value="Genomic_DNA"/>
</dbReference>
<dbReference type="RefSeq" id="WP_146273152.1">
    <property type="nucleotide sequence ID" value="NZ_VOEI01000007.1"/>
</dbReference>
<keyword evidence="7 10" id="KW-0812">Transmembrane</keyword>
<dbReference type="Proteomes" id="UP000318010">
    <property type="component" value="Unassembled WGS sequence"/>
</dbReference>
<dbReference type="InterPro" id="IPR006419">
    <property type="entry name" value="NMN_transpt_PnuC"/>
</dbReference>
<dbReference type="OrthoDB" id="9791248at2"/>
<accession>A0A563TY46</accession>
<evidence type="ECO:0000256" key="4">
    <source>
        <dbReference type="ARBA" id="ARBA00017522"/>
    </source>
</evidence>
<sequence length="209" mass="24773">MQILHALQVWWQHQTWQELTAAITSLVCVYLAAKNHILNWPIAILSTALYIYVYQQAAFYADMLQNVYLCVISMYGWYHWSRNTITENKAPIVSISKRQTLYALLFIAVFTPVLGFTLITFTQKLNYRPPVYPYLDSFCTCCSFVAQFFLTRKVLQNWLLWVFVDIIYTIIYFKKDLQATSILFFILLIIAALGYRDWKREYQQQQPQN</sequence>
<feature type="transmembrane region" description="Helical" evidence="10">
    <location>
        <begin position="179"/>
        <end position="195"/>
    </location>
</feature>
<keyword evidence="5" id="KW-0813">Transport</keyword>
<feature type="transmembrane region" description="Helical" evidence="10">
    <location>
        <begin position="40"/>
        <end position="57"/>
    </location>
</feature>
<keyword evidence="12" id="KW-1185">Reference proteome</keyword>
<dbReference type="GO" id="GO:0034257">
    <property type="term" value="F:nicotinamide riboside transmembrane transporter activity"/>
    <property type="evidence" value="ECO:0007669"/>
    <property type="project" value="InterPro"/>
</dbReference>
<comment type="similarity">
    <text evidence="3">Belongs to the nicotinamide ribonucleoside (NR) uptake permease (TC 4.B.1) family.</text>
</comment>
<feature type="transmembrane region" description="Helical" evidence="10">
    <location>
        <begin position="157"/>
        <end position="173"/>
    </location>
</feature>
<evidence type="ECO:0000256" key="3">
    <source>
        <dbReference type="ARBA" id="ARBA00006669"/>
    </source>
</evidence>
<evidence type="ECO:0000256" key="7">
    <source>
        <dbReference type="ARBA" id="ARBA00022692"/>
    </source>
</evidence>
<gene>
    <name evidence="11" type="ORF">FPZ42_17490</name>
</gene>
<dbReference type="PANTHER" id="PTHR36122:SF2">
    <property type="entry name" value="NICOTINAMIDE RIBOSIDE TRANSPORTER PNUC"/>
    <property type="match status" value="1"/>
</dbReference>
<dbReference type="AlphaFoldDB" id="A0A563TY46"/>
<evidence type="ECO:0000256" key="6">
    <source>
        <dbReference type="ARBA" id="ARBA00022475"/>
    </source>
</evidence>
<feature type="transmembrane region" description="Helical" evidence="10">
    <location>
        <begin position="15"/>
        <end position="33"/>
    </location>
</feature>
<keyword evidence="8 10" id="KW-1133">Transmembrane helix</keyword>
<protein>
    <recommendedName>
        <fullName evidence="4">Nicotinamide riboside transporter PnuC</fullName>
    </recommendedName>
</protein>
<dbReference type="GO" id="GO:0005886">
    <property type="term" value="C:plasma membrane"/>
    <property type="evidence" value="ECO:0007669"/>
    <property type="project" value="UniProtKB-SubCell"/>
</dbReference>
<dbReference type="PANTHER" id="PTHR36122">
    <property type="entry name" value="NICOTINAMIDE RIBOSIDE TRANSPORTER PNUC"/>
    <property type="match status" value="1"/>
</dbReference>
<comment type="caution">
    <text evidence="11">The sequence shown here is derived from an EMBL/GenBank/DDBJ whole genome shotgun (WGS) entry which is preliminary data.</text>
</comment>
<dbReference type="NCBIfam" id="TIGR01528">
    <property type="entry name" value="NMN_trans_PnuC"/>
    <property type="match status" value="1"/>
</dbReference>
<evidence type="ECO:0000313" key="11">
    <source>
        <dbReference type="EMBL" id="TWR24275.1"/>
    </source>
</evidence>
<evidence type="ECO:0000256" key="10">
    <source>
        <dbReference type="SAM" id="Phobius"/>
    </source>
</evidence>
<reference evidence="11 12" key="1">
    <citation type="submission" date="2019-07" db="EMBL/GenBank/DDBJ databases">
        <authorList>
            <person name="Kim J."/>
        </authorList>
    </citation>
    <scope>NUCLEOTIDE SEQUENCE [LARGE SCALE GENOMIC DNA]</scope>
    <source>
        <strain evidence="11 12">MJ1a</strain>
    </source>
</reference>
<keyword evidence="6" id="KW-1003">Cell membrane</keyword>
<comment type="subcellular location">
    <subcellularLocation>
        <location evidence="2">Cell membrane</location>
        <topology evidence="2">Multi-pass membrane protein</topology>
    </subcellularLocation>
</comment>
<evidence type="ECO:0000256" key="1">
    <source>
        <dbReference type="ARBA" id="ARBA00002672"/>
    </source>
</evidence>
<evidence type="ECO:0000256" key="9">
    <source>
        <dbReference type="ARBA" id="ARBA00023136"/>
    </source>
</evidence>
<feature type="transmembrane region" description="Helical" evidence="10">
    <location>
        <begin position="101"/>
        <end position="119"/>
    </location>
</feature>
<evidence type="ECO:0000256" key="2">
    <source>
        <dbReference type="ARBA" id="ARBA00004651"/>
    </source>
</evidence>
<evidence type="ECO:0000256" key="8">
    <source>
        <dbReference type="ARBA" id="ARBA00022989"/>
    </source>
</evidence>
<evidence type="ECO:0000256" key="5">
    <source>
        <dbReference type="ARBA" id="ARBA00022448"/>
    </source>
</evidence>
<dbReference type="Pfam" id="PF04973">
    <property type="entry name" value="NMN_transporter"/>
    <property type="match status" value="1"/>
</dbReference>
<comment type="function">
    <text evidence="1">Required for nicotinamide riboside transport across the inner membrane.</text>
</comment>
<name>A0A563TY46_9SPHI</name>
<organism evidence="11 12">
    <name type="scientific">Mucilaginibacter achroorhodeus</name>
    <dbReference type="NCBI Taxonomy" id="2599294"/>
    <lineage>
        <taxon>Bacteria</taxon>
        <taxon>Pseudomonadati</taxon>
        <taxon>Bacteroidota</taxon>
        <taxon>Sphingobacteriia</taxon>
        <taxon>Sphingobacteriales</taxon>
        <taxon>Sphingobacteriaceae</taxon>
        <taxon>Mucilaginibacter</taxon>
    </lineage>
</organism>
<feature type="transmembrane region" description="Helical" evidence="10">
    <location>
        <begin position="63"/>
        <end position="80"/>
    </location>
</feature>
<evidence type="ECO:0000313" key="12">
    <source>
        <dbReference type="Proteomes" id="UP000318010"/>
    </source>
</evidence>
<proteinExistence type="inferred from homology"/>
<keyword evidence="9 10" id="KW-0472">Membrane</keyword>
<feature type="transmembrane region" description="Helical" evidence="10">
    <location>
        <begin position="131"/>
        <end position="150"/>
    </location>
</feature>